<dbReference type="EMBL" id="JAHRHJ020003813">
    <property type="protein sequence ID" value="KAH9289613.1"/>
    <property type="molecule type" value="Genomic_DNA"/>
</dbReference>
<feature type="coiled-coil region" evidence="1">
    <location>
        <begin position="9"/>
        <end position="50"/>
    </location>
</feature>
<gene>
    <name evidence="2" type="ORF">KI387_033730</name>
</gene>
<dbReference type="AlphaFoldDB" id="A0AA38F4Q8"/>
<sequence length="210" mass="24294">NLTDKDNDLVVAKKNLEGLHEEISQLKCLMRAKEDQLVKATLMLKDKEEQVKMMQFNLDDNKLKLSEVASIVEHIADLTRTLVESAKEGKGLTMDEDSILMQTNCELFATNRALLETKLQLQHIEEKSLEDLTKWKLSEAELDSMKVCLRKKEKELLEAHRALALKDEEIKKFLNQWDVKEKELIEMREEVIEEANGLNNLHAILQKRIG</sequence>
<reference evidence="2 3" key="1">
    <citation type="journal article" date="2021" name="Nat. Plants">
        <title>The Taxus genome provides insights into paclitaxel biosynthesis.</title>
        <authorList>
            <person name="Xiong X."/>
            <person name="Gou J."/>
            <person name="Liao Q."/>
            <person name="Li Y."/>
            <person name="Zhou Q."/>
            <person name="Bi G."/>
            <person name="Li C."/>
            <person name="Du R."/>
            <person name="Wang X."/>
            <person name="Sun T."/>
            <person name="Guo L."/>
            <person name="Liang H."/>
            <person name="Lu P."/>
            <person name="Wu Y."/>
            <person name="Zhang Z."/>
            <person name="Ro D.K."/>
            <person name="Shang Y."/>
            <person name="Huang S."/>
            <person name="Yan J."/>
        </authorList>
    </citation>
    <scope>NUCLEOTIDE SEQUENCE [LARGE SCALE GENOMIC DNA]</scope>
    <source>
        <strain evidence="2">Ta-2019</strain>
    </source>
</reference>
<dbReference type="Proteomes" id="UP000824469">
    <property type="component" value="Unassembled WGS sequence"/>
</dbReference>
<accession>A0AA38F4Q8</accession>
<comment type="caution">
    <text evidence="2">The sequence shown here is derived from an EMBL/GenBank/DDBJ whole genome shotgun (WGS) entry which is preliminary data.</text>
</comment>
<proteinExistence type="predicted"/>
<evidence type="ECO:0000313" key="2">
    <source>
        <dbReference type="EMBL" id="KAH9289613.1"/>
    </source>
</evidence>
<name>A0AA38F4Q8_TAXCH</name>
<organism evidence="2 3">
    <name type="scientific">Taxus chinensis</name>
    <name type="common">Chinese yew</name>
    <name type="synonym">Taxus wallichiana var. chinensis</name>
    <dbReference type="NCBI Taxonomy" id="29808"/>
    <lineage>
        <taxon>Eukaryota</taxon>
        <taxon>Viridiplantae</taxon>
        <taxon>Streptophyta</taxon>
        <taxon>Embryophyta</taxon>
        <taxon>Tracheophyta</taxon>
        <taxon>Spermatophyta</taxon>
        <taxon>Pinopsida</taxon>
        <taxon>Pinidae</taxon>
        <taxon>Conifers II</taxon>
        <taxon>Cupressales</taxon>
        <taxon>Taxaceae</taxon>
        <taxon>Taxus</taxon>
    </lineage>
</organism>
<evidence type="ECO:0000313" key="3">
    <source>
        <dbReference type="Proteomes" id="UP000824469"/>
    </source>
</evidence>
<keyword evidence="1" id="KW-0175">Coiled coil</keyword>
<feature type="non-terminal residue" evidence="2">
    <location>
        <position position="1"/>
    </location>
</feature>
<protein>
    <submittedName>
        <fullName evidence="2">Uncharacterized protein</fullName>
    </submittedName>
</protein>
<keyword evidence="3" id="KW-1185">Reference proteome</keyword>
<evidence type="ECO:0000256" key="1">
    <source>
        <dbReference type="SAM" id="Coils"/>
    </source>
</evidence>